<protein>
    <submittedName>
        <fullName evidence="1">Uncharacterized protein</fullName>
    </submittedName>
</protein>
<dbReference type="EMBL" id="JANPWB010000011">
    <property type="protein sequence ID" value="KAJ1122518.1"/>
    <property type="molecule type" value="Genomic_DNA"/>
</dbReference>
<organism evidence="1 2">
    <name type="scientific">Pleurodeles waltl</name>
    <name type="common">Iberian ribbed newt</name>
    <dbReference type="NCBI Taxonomy" id="8319"/>
    <lineage>
        <taxon>Eukaryota</taxon>
        <taxon>Metazoa</taxon>
        <taxon>Chordata</taxon>
        <taxon>Craniata</taxon>
        <taxon>Vertebrata</taxon>
        <taxon>Euteleostomi</taxon>
        <taxon>Amphibia</taxon>
        <taxon>Batrachia</taxon>
        <taxon>Caudata</taxon>
        <taxon>Salamandroidea</taxon>
        <taxon>Salamandridae</taxon>
        <taxon>Pleurodelinae</taxon>
        <taxon>Pleurodeles</taxon>
    </lineage>
</organism>
<dbReference type="Proteomes" id="UP001066276">
    <property type="component" value="Chromosome 7"/>
</dbReference>
<gene>
    <name evidence="1" type="ORF">NDU88_001004</name>
</gene>
<evidence type="ECO:0000313" key="2">
    <source>
        <dbReference type="Proteomes" id="UP001066276"/>
    </source>
</evidence>
<proteinExistence type="predicted"/>
<sequence length="130" mass="13723">MCPIGPANSSKRDAPRLIPLATKWCLTHASKCLRVPLSPGELADTPPITQRCCHLAPSATMKMLTPSEACRSRMVRFSPSPEEAHSAGEVTVPCPAVGGRAHVFGCQRGVGDLLCSTLECEDPGAAQRTA</sequence>
<accession>A0AAV7P9X8</accession>
<evidence type="ECO:0000313" key="1">
    <source>
        <dbReference type="EMBL" id="KAJ1122518.1"/>
    </source>
</evidence>
<keyword evidence="2" id="KW-1185">Reference proteome</keyword>
<dbReference type="AlphaFoldDB" id="A0AAV7P9X8"/>
<reference evidence="1" key="1">
    <citation type="journal article" date="2022" name="bioRxiv">
        <title>Sequencing and chromosome-scale assembly of the giantPleurodeles waltlgenome.</title>
        <authorList>
            <person name="Brown T."/>
            <person name="Elewa A."/>
            <person name="Iarovenko S."/>
            <person name="Subramanian E."/>
            <person name="Araus A.J."/>
            <person name="Petzold A."/>
            <person name="Susuki M."/>
            <person name="Suzuki K.-i.T."/>
            <person name="Hayashi T."/>
            <person name="Toyoda A."/>
            <person name="Oliveira C."/>
            <person name="Osipova E."/>
            <person name="Leigh N.D."/>
            <person name="Simon A."/>
            <person name="Yun M.H."/>
        </authorList>
    </citation>
    <scope>NUCLEOTIDE SEQUENCE</scope>
    <source>
        <strain evidence="1">20211129_DDA</strain>
        <tissue evidence="1">Liver</tissue>
    </source>
</reference>
<name>A0AAV7P9X8_PLEWA</name>
<comment type="caution">
    <text evidence="1">The sequence shown here is derived from an EMBL/GenBank/DDBJ whole genome shotgun (WGS) entry which is preliminary data.</text>
</comment>